<keyword evidence="1" id="KW-0808">Transferase</keyword>
<dbReference type="EMBL" id="CP021934">
    <property type="protein sequence ID" value="ASC03204.1"/>
    <property type="molecule type" value="Genomic_DNA"/>
</dbReference>
<dbReference type="Gene3D" id="2.20.110.10">
    <property type="entry name" value="Histone H3 K4-specific methyltransferase SET7/9 N-terminal domain"/>
    <property type="match status" value="2"/>
</dbReference>
<keyword evidence="2" id="KW-1185">Reference proteome</keyword>
<reference evidence="1 2" key="1">
    <citation type="submission" date="2017-06" db="EMBL/GenBank/DDBJ databases">
        <title>Draft genome sequence of Fusobacterium nucleatum subsp. polymorphum KCOM 1260 (=ChDC F218).</title>
        <authorList>
            <person name="Kook J.-K."/>
            <person name="Park S.-N."/>
            <person name="Lim Y.K."/>
            <person name="Roh H."/>
        </authorList>
    </citation>
    <scope>NUCLEOTIDE SEQUENCE [LARGE SCALE GENOMIC DNA]</scope>
    <source>
        <strain evidence="2">KCOM 1260 (ChDC F218)</strain>
    </source>
</reference>
<accession>A0A1Z3CHV7</accession>
<dbReference type="Proteomes" id="UP000196759">
    <property type="component" value="Chromosome"/>
</dbReference>
<protein>
    <submittedName>
        <fullName evidence="1">Phosphatidylinositol-4-phosphate 5-kinase</fullName>
    </submittedName>
</protein>
<name>A0A1Z3CHV7_FUSNP</name>
<evidence type="ECO:0000313" key="2">
    <source>
        <dbReference type="Proteomes" id="UP000196759"/>
    </source>
</evidence>
<dbReference type="AlphaFoldDB" id="A0A1Z3CHV7"/>
<dbReference type="GO" id="GO:0016301">
    <property type="term" value="F:kinase activity"/>
    <property type="evidence" value="ECO:0007669"/>
    <property type="project" value="UniProtKB-KW"/>
</dbReference>
<evidence type="ECO:0000313" key="1">
    <source>
        <dbReference type="EMBL" id="ASC03204.1"/>
    </source>
</evidence>
<dbReference type="SUPFAM" id="SSF82185">
    <property type="entry name" value="Histone H3 K4-specific methyltransferase SET7/9 N-terminal domain"/>
    <property type="match status" value="2"/>
</dbReference>
<gene>
    <name evidence="1" type="ORF">CBG50_07800</name>
</gene>
<dbReference type="RefSeq" id="WP_088337400.1">
    <property type="nucleotide sequence ID" value="NZ_CP021934.1"/>
</dbReference>
<sequence>MGFEKRAVNFKEIMFKDGEVFSGIYFEYYENGLDKYECSYRDGLKHGSEWMYDKYGMIREVRTYKKGEMRTFEEYYPSGTLKFKIELKDEMKNGIEMAFEENHNILYYGLNKDDKRYGEWQFYKNGKLEKYIIYKNDEVVGEEQVEY</sequence>
<organism evidence="1 2">
    <name type="scientific">Fusobacterium nucleatum subsp. polymorphum</name>
    <name type="common">Fusobacterium polymorphum</name>
    <dbReference type="NCBI Taxonomy" id="76857"/>
    <lineage>
        <taxon>Bacteria</taxon>
        <taxon>Fusobacteriati</taxon>
        <taxon>Fusobacteriota</taxon>
        <taxon>Fusobacteriia</taxon>
        <taxon>Fusobacteriales</taxon>
        <taxon>Fusobacteriaceae</taxon>
        <taxon>Fusobacterium</taxon>
    </lineage>
</organism>
<proteinExistence type="predicted"/>
<keyword evidence="1" id="KW-0418">Kinase</keyword>